<feature type="compositionally biased region" description="Basic and acidic residues" evidence="5">
    <location>
        <begin position="415"/>
        <end position="426"/>
    </location>
</feature>
<feature type="compositionally biased region" description="Basic and acidic residues" evidence="5">
    <location>
        <begin position="1320"/>
        <end position="1335"/>
    </location>
</feature>
<dbReference type="InterPro" id="IPR012921">
    <property type="entry name" value="SPOC_C"/>
</dbReference>
<dbReference type="CDD" id="cd15638">
    <property type="entry name" value="PHD_PHF3"/>
    <property type="match status" value="1"/>
</dbReference>
<sequence length="1632" mass="179932">MLITCLLSVALFSPPEPEKRRNSQNRRSSAGSKPASSKPPGTPAMKRAKKQQEEPTEGQEDQEDAPLDTKEPLKSVAGYKVGPSMNPVVVLKRLTVTVGGYKIELLPGPSKAPATDSSTVPSLDFPESTAYTTEGLDFSGTHDETAVVPSSSVEAVENLSSVQDVGTCCTDAPSELGPYVNPNEVQDGSGMLLNKLESTPETEQHEEMDSEQPDSGNITMPSSGSRDGEETVHPMPTNKSGALGTSTGKESKEQKGPANKKIKSKSLVSPAKHNNMAPNSSNRAGTGLKTPLPNKTVRSDTQNSPSLKVKPVPVAKRRAEHLKTYPPSKMQRMQEKQPVKQDLGLKSPDALNVGVKRPLLPNVSPDGARKHLPGMQAKNSKSPYSQLGSRPQNLPATMAKPVHPPSQLSEEDDQEKLKAKKLEKVMQRQRSKSTRSLSLDEPQLFIPDNAPVVKKEAHEAEDAAESEAVWDPSKHCGFCKKPHSNRFMVGCGRCDDWFHGECVGLDLAKAQQMEQEDQEYVCLKCCAEEDKKVESETDGPSPAEGQAKLESQENKSAYKHEKLKHQVSAPAGERHFRKVSLCSWMDDFCSVSGAQDRQGTKKTKSPSASKIPSVEQIRKNVRESLKDILLKRLNESDLKVSAERASHVATKTEKELFAFFRDTDSKYKSKYRSLMFNLKDAKNNVLFKRVLKGEISPHHLIRMSPEELASKELAAWRQRENRHTIEMIEKEQREADRRPITKITHKGEIEIENQETVNEPEVIDVEPEPPSKVNEEPEMAPQELEWESTKDAKDTTAHHKTHLFDLNCKICTGRMVPPVEDTTTKVVKVATTVARRQSSTDGEAQNVVPSLGDELSLSTVEEILSNPKVFSPVDERSSGKEDETTFLARLESLWKGFVNMPSVAKFVTKAYPVSGALDHLTEDLPDSIQVGGRISPQTVWDYVEKIRASGTKELCLIRFTPVTEEDEISYTLLYAYFSSRRRYGVVANNMKQVKDMYLIPLGSSEKIPHQLVPFDGPGLGTNRPNILLGLIIRQRVKRDFGAIMPVDIPEASIARLPLENRAKFDSSSEAVGLNEKDYLNTLKVTRTTETVKLQQLATCEDRPQKHSVEEEEAILSTDASLQEAAKPLRFLPGVLVGCEGQDATGKSSATTDVPQSLLVSAEKEGDKSATAGEEAGKGNGNGRSPVSGGLRLDRFIIKKKEPKPANLESQSSSSLHKALGADDSGGKGNVGDSSNASLAASVKEIPRISREEQKIPVGEIQDVSSSNSDCLSKQKLPEVPVTVSDAVVGSSVTYNPKSPVKSPGQPVSRILKTSMTSSTPEEHDVSDSKCEKVEESGAGQEKVSSTSQYVAEEHTLAPTTSEHTDELQTELHPAGEVQSIGTIISFDASRSSCPPTTPAAVFSEVQPAVQVFPPAPVVTAGFPYQQPPAVGLQAQNSIAPPFPGLHQQAIPGFSYSSPPPVGFPLPGPSGLHMNAPWPPPVPPAMPPPMTKPATATKEKGPEQEYSDPWERQPKQTEADWHKRDSGDNHGRRKQHSESHHERKSRHHEREHGKHRERSHSRERRSGERHHSHEKHKDERRHRSHSDSERHPERRKDRHHDDENRRNGGRDKIRDRDKDRHRRESDYDRGKRS</sequence>
<feature type="region of interest" description="Disordered" evidence="5">
    <location>
        <begin position="173"/>
        <end position="443"/>
    </location>
</feature>
<feature type="compositionally biased region" description="Pro residues" evidence="5">
    <location>
        <begin position="1476"/>
        <end position="1490"/>
    </location>
</feature>
<feature type="region of interest" description="Disordered" evidence="5">
    <location>
        <begin position="1474"/>
        <end position="1632"/>
    </location>
</feature>
<feature type="compositionally biased region" description="Low complexity" evidence="5">
    <location>
        <begin position="28"/>
        <end position="39"/>
    </location>
</feature>
<dbReference type="Pfam" id="PF07500">
    <property type="entry name" value="TFIIS_M"/>
    <property type="match status" value="1"/>
</dbReference>
<dbReference type="InterPro" id="IPR019787">
    <property type="entry name" value="Znf_PHD-finger"/>
</dbReference>
<evidence type="ECO:0000256" key="4">
    <source>
        <dbReference type="PROSITE-ProRule" id="PRU00146"/>
    </source>
</evidence>
<evidence type="ECO:0000313" key="8">
    <source>
        <dbReference type="Ensembl" id="ENSSFOP00015051851.1"/>
    </source>
</evidence>
<evidence type="ECO:0000313" key="9">
    <source>
        <dbReference type="Proteomes" id="UP000694397"/>
    </source>
</evidence>
<dbReference type="Pfam" id="PF07744">
    <property type="entry name" value="SPOC"/>
    <property type="match status" value="1"/>
</dbReference>
<dbReference type="GO" id="GO:0006351">
    <property type="term" value="P:DNA-templated transcription"/>
    <property type="evidence" value="ECO:0007669"/>
    <property type="project" value="InterPro"/>
</dbReference>
<feature type="region of interest" description="Disordered" evidence="5">
    <location>
        <begin position="12"/>
        <end position="79"/>
    </location>
</feature>
<evidence type="ECO:0000256" key="5">
    <source>
        <dbReference type="SAM" id="MobiDB-lite"/>
    </source>
</evidence>
<dbReference type="InterPro" id="IPR013083">
    <property type="entry name" value="Znf_RING/FYVE/PHD"/>
</dbReference>
<evidence type="ECO:0000259" key="7">
    <source>
        <dbReference type="PROSITE" id="PS51321"/>
    </source>
</evidence>
<feature type="compositionally biased region" description="Basic and acidic residues" evidence="5">
    <location>
        <begin position="1191"/>
        <end position="1203"/>
    </location>
</feature>
<dbReference type="PROSITE" id="PS01359">
    <property type="entry name" value="ZF_PHD_1"/>
    <property type="match status" value="1"/>
</dbReference>
<reference evidence="8" key="2">
    <citation type="submission" date="2025-08" db="UniProtKB">
        <authorList>
            <consortium name="Ensembl"/>
        </authorList>
    </citation>
    <scope>IDENTIFICATION</scope>
</reference>
<feature type="compositionally biased region" description="Polar residues" evidence="5">
    <location>
        <begin position="237"/>
        <end position="248"/>
    </location>
</feature>
<dbReference type="GO" id="GO:0008270">
    <property type="term" value="F:zinc ion binding"/>
    <property type="evidence" value="ECO:0007669"/>
    <property type="project" value="UniProtKB-KW"/>
</dbReference>
<dbReference type="InterPro" id="IPR019786">
    <property type="entry name" value="Zinc_finger_PHD-type_CS"/>
</dbReference>
<dbReference type="PANTHER" id="PTHR11477">
    <property type="entry name" value="TRANSCRIPTION FACTOR S-II ZINC FINGER DOMAIN-CONTAINING PROTEIN"/>
    <property type="match status" value="1"/>
</dbReference>
<keyword evidence="3" id="KW-0862">Zinc</keyword>
<dbReference type="Proteomes" id="UP000694397">
    <property type="component" value="Chromosome 4"/>
</dbReference>
<feature type="compositionally biased region" description="Basic and acidic residues" evidence="5">
    <location>
        <begin position="1584"/>
        <end position="1632"/>
    </location>
</feature>
<evidence type="ECO:0000256" key="3">
    <source>
        <dbReference type="ARBA" id="ARBA00022833"/>
    </source>
</evidence>
<dbReference type="Ensembl" id="ENSSFOT00015051150.1">
    <property type="protein sequence ID" value="ENSSFOP00015051851.1"/>
    <property type="gene ID" value="ENSSFOG00015012412.2"/>
</dbReference>
<feature type="compositionally biased region" description="Basic and acidic residues" evidence="5">
    <location>
        <begin position="1496"/>
        <end position="1540"/>
    </location>
</feature>
<keyword evidence="9" id="KW-1185">Reference proteome</keyword>
<dbReference type="Pfam" id="PF00628">
    <property type="entry name" value="PHD"/>
    <property type="match status" value="1"/>
</dbReference>
<feature type="region of interest" description="Disordered" evidence="5">
    <location>
        <begin position="533"/>
        <end position="556"/>
    </location>
</feature>
<feature type="compositionally biased region" description="Polar residues" evidence="5">
    <location>
        <begin position="213"/>
        <end position="225"/>
    </location>
</feature>
<reference evidence="8 9" key="1">
    <citation type="submission" date="2019-04" db="EMBL/GenBank/DDBJ databases">
        <authorList>
            <consortium name="Wellcome Sanger Institute Data Sharing"/>
        </authorList>
    </citation>
    <scope>NUCLEOTIDE SEQUENCE [LARGE SCALE GENOMIC DNA]</scope>
</reference>
<accession>A0A8C9TSG9</accession>
<feature type="region of interest" description="Disordered" evidence="5">
    <location>
        <begin position="1161"/>
        <end position="1234"/>
    </location>
</feature>
<dbReference type="GO" id="GO:0005634">
    <property type="term" value="C:nucleus"/>
    <property type="evidence" value="ECO:0007669"/>
    <property type="project" value="TreeGrafter"/>
</dbReference>
<proteinExistence type="predicted"/>
<feature type="region of interest" description="Disordered" evidence="5">
    <location>
        <begin position="1314"/>
        <end position="1351"/>
    </location>
</feature>
<dbReference type="Gene3D" id="3.30.40.10">
    <property type="entry name" value="Zinc/RING finger domain, C3HC4 (zinc finger)"/>
    <property type="match status" value="1"/>
</dbReference>
<dbReference type="InterPro" id="IPR001965">
    <property type="entry name" value="Znf_PHD"/>
</dbReference>
<protein>
    <submittedName>
        <fullName evidence="8">PHD finger protein 3</fullName>
    </submittedName>
</protein>
<feature type="domain" description="PHD-type" evidence="6">
    <location>
        <begin position="473"/>
        <end position="528"/>
    </location>
</feature>
<feature type="compositionally biased region" description="Basic and acidic residues" evidence="5">
    <location>
        <begin position="1563"/>
        <end position="1576"/>
    </location>
</feature>
<dbReference type="SMART" id="SM00249">
    <property type="entry name" value="PHD"/>
    <property type="match status" value="1"/>
</dbReference>
<dbReference type="GeneTree" id="ENSGT00940000155080"/>
<dbReference type="SUPFAM" id="SSF57903">
    <property type="entry name" value="FYVE/PHD zinc finger"/>
    <property type="match status" value="1"/>
</dbReference>
<dbReference type="SMART" id="SM00510">
    <property type="entry name" value="TFS2M"/>
    <property type="match status" value="1"/>
</dbReference>
<gene>
    <name evidence="8" type="primary">PHF3</name>
    <name evidence="8" type="synonym">phf3</name>
</gene>
<feature type="compositionally biased region" description="Polar residues" evidence="5">
    <location>
        <begin position="377"/>
        <end position="395"/>
    </location>
</feature>
<reference evidence="8" key="3">
    <citation type="submission" date="2025-09" db="UniProtKB">
        <authorList>
            <consortium name="Ensembl"/>
        </authorList>
    </citation>
    <scope>IDENTIFICATION</scope>
</reference>
<dbReference type="InterPro" id="IPR011011">
    <property type="entry name" value="Znf_FYVE_PHD"/>
</dbReference>
<evidence type="ECO:0000256" key="2">
    <source>
        <dbReference type="ARBA" id="ARBA00022771"/>
    </source>
</evidence>
<keyword evidence="2 4" id="KW-0863">Zinc-finger</keyword>
<evidence type="ECO:0000256" key="1">
    <source>
        <dbReference type="ARBA" id="ARBA00022723"/>
    </source>
</evidence>
<evidence type="ECO:0000259" key="6">
    <source>
        <dbReference type="PROSITE" id="PS50016"/>
    </source>
</evidence>
<dbReference type="PROSITE" id="PS51321">
    <property type="entry name" value="TFIIS_CENTRAL"/>
    <property type="match status" value="1"/>
</dbReference>
<keyword evidence="1" id="KW-0479">Metal-binding</keyword>
<dbReference type="InterPro" id="IPR036575">
    <property type="entry name" value="TFIIS_cen_dom_sf"/>
</dbReference>
<dbReference type="PROSITE" id="PS50016">
    <property type="entry name" value="ZF_PHD_2"/>
    <property type="match status" value="1"/>
</dbReference>
<dbReference type="PANTHER" id="PTHR11477:SF10">
    <property type="entry name" value="PHD FINGER PROTEIN 3"/>
    <property type="match status" value="1"/>
</dbReference>
<name>A0A8C9TSG9_SCLFO</name>
<dbReference type="CDD" id="cd21548">
    <property type="entry name" value="SPOC_PHF3"/>
    <property type="match status" value="1"/>
</dbReference>
<organism evidence="8 9">
    <name type="scientific">Scleropages formosus</name>
    <name type="common">Asian bonytongue</name>
    <name type="synonym">Osteoglossum formosum</name>
    <dbReference type="NCBI Taxonomy" id="113540"/>
    <lineage>
        <taxon>Eukaryota</taxon>
        <taxon>Metazoa</taxon>
        <taxon>Chordata</taxon>
        <taxon>Craniata</taxon>
        <taxon>Vertebrata</taxon>
        <taxon>Euteleostomi</taxon>
        <taxon>Actinopterygii</taxon>
        <taxon>Neopterygii</taxon>
        <taxon>Teleostei</taxon>
        <taxon>Osteoglossocephala</taxon>
        <taxon>Osteoglossomorpha</taxon>
        <taxon>Osteoglossiformes</taxon>
        <taxon>Osteoglossidae</taxon>
        <taxon>Scleropages</taxon>
    </lineage>
</organism>
<dbReference type="SUPFAM" id="SSF46942">
    <property type="entry name" value="Elongation factor TFIIS domain 2"/>
    <property type="match status" value="1"/>
</dbReference>
<feature type="domain" description="TFIIS central" evidence="7">
    <location>
        <begin position="617"/>
        <end position="736"/>
    </location>
</feature>
<feature type="compositionally biased region" description="Acidic residues" evidence="5">
    <location>
        <begin position="54"/>
        <end position="66"/>
    </location>
</feature>
<dbReference type="Gene3D" id="1.10.472.30">
    <property type="entry name" value="Transcription elongation factor S-II, central domain"/>
    <property type="match status" value="1"/>
</dbReference>
<dbReference type="InterPro" id="IPR003618">
    <property type="entry name" value="TFIIS_cen_dom"/>
</dbReference>